<evidence type="ECO:0000313" key="3">
    <source>
        <dbReference type="Proteomes" id="UP000272238"/>
    </source>
</evidence>
<organism evidence="2 3">
    <name type="scientific">Ureibacillus endophyticus</name>
    <dbReference type="NCBI Taxonomy" id="1978490"/>
    <lineage>
        <taxon>Bacteria</taxon>
        <taxon>Bacillati</taxon>
        <taxon>Bacillota</taxon>
        <taxon>Bacilli</taxon>
        <taxon>Bacillales</taxon>
        <taxon>Caryophanaceae</taxon>
        <taxon>Ureibacillus</taxon>
    </lineage>
</organism>
<proteinExistence type="predicted"/>
<dbReference type="Gene3D" id="1.10.1660.10">
    <property type="match status" value="1"/>
</dbReference>
<comment type="caution">
    <text evidence="2">The sequence shown here is derived from an EMBL/GenBank/DDBJ whole genome shotgun (WGS) entry which is preliminary data.</text>
</comment>
<dbReference type="EMBL" id="RBZN01000063">
    <property type="protein sequence ID" value="RKQ13456.1"/>
    <property type="molecule type" value="Genomic_DNA"/>
</dbReference>
<keyword evidence="3" id="KW-1185">Reference proteome</keyword>
<protein>
    <submittedName>
        <fullName evidence="2">Transcriptional regulator</fullName>
    </submittedName>
</protein>
<dbReference type="Proteomes" id="UP000272238">
    <property type="component" value="Unassembled WGS sequence"/>
</dbReference>
<dbReference type="AlphaFoldDB" id="A0A494YTR1"/>
<gene>
    <name evidence="2" type="ORF">D8M03_16105</name>
</gene>
<dbReference type="InterPro" id="IPR009061">
    <property type="entry name" value="DNA-bd_dom_put_sf"/>
</dbReference>
<name>A0A494YTR1_9BACL</name>
<sequence length="186" mass="21393">MDEFTPKQAADFLEINPETLKKYALLLEQNGHNVHRNGRNHRIYNGTDIALIKAMIILNRDKSVNLEHAAGIVTSSDTDIEAIIGDSVTNNDVIEPVQSVIPLHVTYELQALRSFLEKQQVDNEALREEIKWHNQLLTDFQERVSDKLDEQAELIKEQNKQILELKKELNEAKEQPKSVWARLFGK</sequence>
<dbReference type="RefSeq" id="WP_121215819.1">
    <property type="nucleotide sequence ID" value="NZ_RBZN01000063.1"/>
</dbReference>
<evidence type="ECO:0000256" key="1">
    <source>
        <dbReference type="SAM" id="Coils"/>
    </source>
</evidence>
<evidence type="ECO:0000313" key="2">
    <source>
        <dbReference type="EMBL" id="RKQ13456.1"/>
    </source>
</evidence>
<feature type="coiled-coil region" evidence="1">
    <location>
        <begin position="109"/>
        <end position="175"/>
    </location>
</feature>
<accession>A0A494YTR1</accession>
<dbReference type="OrthoDB" id="2456581at2"/>
<reference evidence="2 3" key="1">
    <citation type="journal article" date="2016" name="Antonie Van Leeuwenhoek">
        <title>Lysinibacillus endophyticus sp. nov., an indole-3-acetic acid producing endophytic bacterium isolated from corn root (Zea mays cv. Xinken-5).</title>
        <authorList>
            <person name="Yu J."/>
            <person name="Guan X."/>
            <person name="Liu C."/>
            <person name="Xiang W."/>
            <person name="Yu Z."/>
            <person name="Liu X."/>
            <person name="Wang G."/>
        </authorList>
    </citation>
    <scope>NUCLEOTIDE SEQUENCE [LARGE SCALE GENOMIC DNA]</scope>
    <source>
        <strain evidence="2 3">DSM 100506</strain>
    </source>
</reference>
<keyword evidence="1" id="KW-0175">Coiled coil</keyword>
<dbReference type="SUPFAM" id="SSF46955">
    <property type="entry name" value="Putative DNA-binding domain"/>
    <property type="match status" value="1"/>
</dbReference>